<evidence type="ECO:0000259" key="3">
    <source>
        <dbReference type="Pfam" id="PF13524"/>
    </source>
</evidence>
<gene>
    <name evidence="4" type="ORF">Atep_28750</name>
</gene>
<sequence length="854" mass="94574">MKILLITHGEPLDPERIASGNSVRAHGLALGLIAAGHAVVQVYPEALGEPTPLIVERGLRARRYADRETLAALIAEEAPDALILGYWELIERLPESLDIPIVLDVVAPRILEAMYQEHLDLADEVRRTLACYRRADRFLVGNRRQASFLLPWLLLAGFDCRADAPIDVLPISAGFERVEPLTYSPDTRLRLVAGGVSWPWRRTEDWLDPLVWALERHGQGRAGLVMFAGHYVYAADQPPLELSERERAWPESIVERHGLLPYGAMRAYLRRECHIGLELADENPERRHSQSFRAMEFLSLGLPLICNGYTELAELVRDYDAGWIVDRVEDVDGLIAAILEHPESVGRKSANALRLVEERFHYGRTLRPVLDFLAAPVRARPGAPLIDPEPPAPPVPPSVEEPAAAPHEPSVRTPEARVPPRGSARLKTLARAALGRARPRLKPPVTTLTRGLGRLGRRRAVILVSRSDIRPTNHGAAVKIERTAWGLSFAVEAVYLISEDRVRYHEVRQGRFVERTFPRWLSALGPDPERVRAFLLDSGIPADDAFLYHPAADWSFIARTLYLALRSGARVYQAEFPAYGRATCWARDLLGGRALLVEHNVEYQRLADQVPDLSRHGYEMLRKIELGWCNRSDAVVVVSEADRQRLLAAGVAPERLHHIPHGVDLDGFERAAPLNIHALHGIPADHAVLVYHGIYLYPPNLEAMEVMAREILPRLERLGVAVTVLAIGAHPPARELHPHLRFTGSVESVAPYLKGADLAVVPLQKGGGTRMKILDYFAAGLAVVSTAKGAEGIPITSGVEALIVDDHDAFAQAVADLLADPERRARLGAAARAFVAPLDWRAIAARYLELVDSV</sequence>
<keyword evidence="5" id="KW-1185">Reference proteome</keyword>
<feature type="region of interest" description="Disordered" evidence="1">
    <location>
        <begin position="383"/>
        <end position="422"/>
    </location>
</feature>
<dbReference type="PANTHER" id="PTHR12526">
    <property type="entry name" value="GLYCOSYLTRANSFERASE"/>
    <property type="match status" value="1"/>
</dbReference>
<evidence type="ECO:0000313" key="4">
    <source>
        <dbReference type="EMBL" id="BCU08198.1"/>
    </source>
</evidence>
<dbReference type="Pfam" id="PF13439">
    <property type="entry name" value="Glyco_transf_4"/>
    <property type="match status" value="1"/>
</dbReference>
<evidence type="ECO:0000259" key="2">
    <source>
        <dbReference type="Pfam" id="PF13439"/>
    </source>
</evidence>
<dbReference type="SUPFAM" id="SSF53756">
    <property type="entry name" value="UDP-Glycosyltransferase/glycogen phosphorylase"/>
    <property type="match status" value="2"/>
</dbReference>
<dbReference type="Pfam" id="PF13692">
    <property type="entry name" value="Glyco_trans_1_4"/>
    <property type="match status" value="1"/>
</dbReference>
<feature type="compositionally biased region" description="Pro residues" evidence="1">
    <location>
        <begin position="387"/>
        <end position="399"/>
    </location>
</feature>
<dbReference type="Pfam" id="PF13524">
    <property type="entry name" value="Glyco_trans_1_2"/>
    <property type="match status" value="1"/>
</dbReference>
<protein>
    <recommendedName>
        <fullName evidence="6">Glycosyltransferase</fullName>
    </recommendedName>
</protein>
<dbReference type="RefSeq" id="WP_213379208.1">
    <property type="nucleotide sequence ID" value="NZ_AP024563.1"/>
</dbReference>
<reference evidence="4 5" key="1">
    <citation type="submission" date="2021-04" db="EMBL/GenBank/DDBJ databases">
        <title>Complete genome sequencing of Allochromatium tepidum strain NZ.</title>
        <authorList>
            <person name="Tsukatani Y."/>
            <person name="Mori H."/>
        </authorList>
    </citation>
    <scope>NUCLEOTIDE SEQUENCE [LARGE SCALE GENOMIC DNA]</scope>
    <source>
        <strain evidence="4 5">NZ</strain>
    </source>
</reference>
<name>A0ABN6GE52_9GAMM</name>
<dbReference type="InterPro" id="IPR028098">
    <property type="entry name" value="Glyco_trans_4-like_N"/>
</dbReference>
<accession>A0ABN6GE52</accession>
<feature type="domain" description="Spore protein YkvP/CgeB glycosyl transferase-like" evidence="3">
    <location>
        <begin position="248"/>
        <end position="370"/>
    </location>
</feature>
<feature type="domain" description="Glycosyltransferase subfamily 4-like N-terminal" evidence="2">
    <location>
        <begin position="548"/>
        <end position="666"/>
    </location>
</feature>
<dbReference type="InterPro" id="IPR055259">
    <property type="entry name" value="YkvP/CgeB_Glyco_trans-like"/>
</dbReference>
<dbReference type="Proteomes" id="UP000680679">
    <property type="component" value="Chromosome"/>
</dbReference>
<proteinExistence type="predicted"/>
<dbReference type="EMBL" id="AP024563">
    <property type="protein sequence ID" value="BCU08198.1"/>
    <property type="molecule type" value="Genomic_DNA"/>
</dbReference>
<evidence type="ECO:0008006" key="6">
    <source>
        <dbReference type="Google" id="ProtNLM"/>
    </source>
</evidence>
<organism evidence="4 5">
    <name type="scientific">Allochromatium tepidum</name>
    <dbReference type="NCBI Taxonomy" id="553982"/>
    <lineage>
        <taxon>Bacteria</taxon>
        <taxon>Pseudomonadati</taxon>
        <taxon>Pseudomonadota</taxon>
        <taxon>Gammaproteobacteria</taxon>
        <taxon>Chromatiales</taxon>
        <taxon>Chromatiaceae</taxon>
        <taxon>Allochromatium</taxon>
    </lineage>
</organism>
<dbReference type="Gene3D" id="3.40.50.2000">
    <property type="entry name" value="Glycogen Phosphorylase B"/>
    <property type="match status" value="3"/>
</dbReference>
<dbReference type="PANTHER" id="PTHR12526:SF600">
    <property type="entry name" value="GLYCOSYL TRANSFERASE GROUP 1"/>
    <property type="match status" value="1"/>
</dbReference>
<dbReference type="CDD" id="cd03801">
    <property type="entry name" value="GT4_PimA-like"/>
    <property type="match status" value="1"/>
</dbReference>
<evidence type="ECO:0000256" key="1">
    <source>
        <dbReference type="SAM" id="MobiDB-lite"/>
    </source>
</evidence>
<evidence type="ECO:0000313" key="5">
    <source>
        <dbReference type="Proteomes" id="UP000680679"/>
    </source>
</evidence>